<keyword evidence="2" id="KW-1185">Reference proteome</keyword>
<accession>A0A0N4WJ90</accession>
<name>A0A0N4WJ90_HAEPC</name>
<evidence type="ECO:0000313" key="2">
    <source>
        <dbReference type="Proteomes" id="UP000268014"/>
    </source>
</evidence>
<sequence>MMMLPAHSGPLHPFPLPGRTNEKALPLMFEGNRIGICIIGEVPLKSNETAKSNLFKWIVKIQAGHGKRQLESSKGVIKLWETLEIDRIYPGLHQA</sequence>
<reference evidence="1 2" key="2">
    <citation type="submission" date="2018-11" db="EMBL/GenBank/DDBJ databases">
        <authorList>
            <consortium name="Pathogen Informatics"/>
        </authorList>
    </citation>
    <scope>NUCLEOTIDE SEQUENCE [LARGE SCALE GENOMIC DNA]</scope>
    <source>
        <strain evidence="1 2">MHpl1</strain>
    </source>
</reference>
<evidence type="ECO:0000313" key="1">
    <source>
        <dbReference type="EMBL" id="VDO41888.1"/>
    </source>
</evidence>
<gene>
    <name evidence="1" type="ORF">HPLM_LOCUS11061</name>
</gene>
<dbReference type="AlphaFoldDB" id="A0A0N4WJ90"/>
<organism evidence="3">
    <name type="scientific">Haemonchus placei</name>
    <name type="common">Barber's pole worm</name>
    <dbReference type="NCBI Taxonomy" id="6290"/>
    <lineage>
        <taxon>Eukaryota</taxon>
        <taxon>Metazoa</taxon>
        <taxon>Ecdysozoa</taxon>
        <taxon>Nematoda</taxon>
        <taxon>Chromadorea</taxon>
        <taxon>Rhabditida</taxon>
        <taxon>Rhabditina</taxon>
        <taxon>Rhabditomorpha</taxon>
        <taxon>Strongyloidea</taxon>
        <taxon>Trichostrongylidae</taxon>
        <taxon>Haemonchus</taxon>
    </lineage>
</organism>
<protein>
    <submittedName>
        <fullName evidence="3">RMI1_N domain-containing protein</fullName>
    </submittedName>
</protein>
<dbReference type="EMBL" id="UZAF01017461">
    <property type="protein sequence ID" value="VDO41888.1"/>
    <property type="molecule type" value="Genomic_DNA"/>
</dbReference>
<reference evidence="3" key="1">
    <citation type="submission" date="2017-02" db="UniProtKB">
        <authorList>
            <consortium name="WormBaseParasite"/>
        </authorList>
    </citation>
    <scope>IDENTIFICATION</scope>
</reference>
<proteinExistence type="predicted"/>
<dbReference type="WBParaSite" id="HPLM_0001106901-mRNA-1">
    <property type="protein sequence ID" value="HPLM_0001106901-mRNA-1"/>
    <property type="gene ID" value="HPLM_0001106901"/>
</dbReference>
<dbReference type="Proteomes" id="UP000268014">
    <property type="component" value="Unassembled WGS sequence"/>
</dbReference>
<evidence type="ECO:0000313" key="3">
    <source>
        <dbReference type="WBParaSite" id="HPLM_0001106901-mRNA-1"/>
    </source>
</evidence>